<proteinExistence type="predicted"/>
<keyword evidence="2 10" id="KW-0132">Cell division</keyword>
<sequence>MPRQPRPGGAAPQGTQARRTQEQGSGSEHLTEPAERAADRFGVPSDRSRTASDQTGPPAAARTAGDAARSPSGGRVTVGNGAKVTRLSPARDGVDGRGAPTDARTPDASTPEPERSRKREGPRFRFGRGTGKATVGPGTGGQTAEGPGSAEVLAFPEPPAKRHRRHVLIGGIAAVAVVAGLFAMLLFTPLIAVRKITVQGTHLLPVQRIDSALGPLRGRPLATVGSDDVARLLGQFVEVKSVKSRAVPPDTLVVQIAERVPVALVKQDKKLLIVDGDGVVLGEAADLSQYAVPVIDGSAMPMGQSVFRAVTAVLAALPADVLGKLATASAQSADSVELKLSDGRTVLWGNADDRELKARVLSALMKAAESPVKGQAPPQVFDVSTPRHPVTH</sequence>
<keyword evidence="5" id="KW-0131">Cell cycle</keyword>
<evidence type="ECO:0000256" key="6">
    <source>
        <dbReference type="SAM" id="MobiDB-lite"/>
    </source>
</evidence>
<keyword evidence="7" id="KW-0472">Membrane</keyword>
<dbReference type="PANTHER" id="PTHR37820">
    <property type="entry name" value="CELL DIVISION PROTEIN DIVIB"/>
    <property type="match status" value="1"/>
</dbReference>
<organism evidence="10">
    <name type="scientific">Sinomonas puerhi</name>
    <dbReference type="NCBI Taxonomy" id="3238584"/>
    <lineage>
        <taxon>Bacteria</taxon>
        <taxon>Bacillati</taxon>
        <taxon>Actinomycetota</taxon>
        <taxon>Actinomycetes</taxon>
        <taxon>Micrococcales</taxon>
        <taxon>Micrococcaceae</taxon>
        <taxon>Sinomonas</taxon>
    </lineage>
</organism>
<dbReference type="EMBL" id="CP163302">
    <property type="protein sequence ID" value="XDP46965.1"/>
    <property type="molecule type" value="Genomic_DNA"/>
</dbReference>
<evidence type="ECO:0000256" key="1">
    <source>
        <dbReference type="ARBA" id="ARBA00022475"/>
    </source>
</evidence>
<reference evidence="10" key="1">
    <citation type="submission" date="2024-07" db="EMBL/GenBank/DDBJ databases">
        <authorList>
            <person name="fu j."/>
        </authorList>
    </citation>
    <scope>NUCLEOTIDE SEQUENCE</scope>
    <source>
        <strain evidence="10">P10A9</strain>
    </source>
</reference>
<evidence type="ECO:0000256" key="5">
    <source>
        <dbReference type="ARBA" id="ARBA00023306"/>
    </source>
</evidence>
<dbReference type="Pfam" id="PF03799">
    <property type="entry name" value="FtsQ_DivIB_C"/>
    <property type="match status" value="1"/>
</dbReference>
<gene>
    <name evidence="10" type="ORF">AB5L97_08270</name>
</gene>
<keyword evidence="3 7" id="KW-0812">Transmembrane</keyword>
<feature type="domain" description="Cell division protein FtsQ/DivIB C-terminal" evidence="8">
    <location>
        <begin position="263"/>
        <end position="368"/>
    </location>
</feature>
<dbReference type="InterPro" id="IPR050487">
    <property type="entry name" value="FtsQ_DivIB"/>
</dbReference>
<feature type="compositionally biased region" description="Basic and acidic residues" evidence="6">
    <location>
        <begin position="112"/>
        <end position="123"/>
    </location>
</feature>
<evidence type="ECO:0000256" key="3">
    <source>
        <dbReference type="ARBA" id="ARBA00022692"/>
    </source>
</evidence>
<protein>
    <submittedName>
        <fullName evidence="10">Cell division protein FtsQ/DivIB</fullName>
    </submittedName>
</protein>
<dbReference type="RefSeq" id="WP_369047153.1">
    <property type="nucleotide sequence ID" value="NZ_CP163302.1"/>
</dbReference>
<dbReference type="AlphaFoldDB" id="A0AB39L808"/>
<evidence type="ECO:0000256" key="4">
    <source>
        <dbReference type="ARBA" id="ARBA00022989"/>
    </source>
</evidence>
<dbReference type="Pfam" id="PF08478">
    <property type="entry name" value="POTRA_1"/>
    <property type="match status" value="1"/>
</dbReference>
<dbReference type="InterPro" id="IPR013685">
    <property type="entry name" value="POTRA_FtsQ_type"/>
</dbReference>
<evidence type="ECO:0000256" key="7">
    <source>
        <dbReference type="SAM" id="Phobius"/>
    </source>
</evidence>
<feature type="compositionally biased region" description="Basic and acidic residues" evidence="6">
    <location>
        <begin position="29"/>
        <end position="39"/>
    </location>
</feature>
<evidence type="ECO:0000259" key="9">
    <source>
        <dbReference type="Pfam" id="PF08478"/>
    </source>
</evidence>
<feature type="region of interest" description="Disordered" evidence="6">
    <location>
        <begin position="1"/>
        <end position="154"/>
    </location>
</feature>
<feature type="transmembrane region" description="Helical" evidence="7">
    <location>
        <begin position="167"/>
        <end position="187"/>
    </location>
</feature>
<dbReference type="GO" id="GO:0005886">
    <property type="term" value="C:plasma membrane"/>
    <property type="evidence" value="ECO:0007669"/>
    <property type="project" value="TreeGrafter"/>
</dbReference>
<keyword evidence="1" id="KW-1003">Cell membrane</keyword>
<evidence type="ECO:0000313" key="10">
    <source>
        <dbReference type="EMBL" id="XDP46965.1"/>
    </source>
</evidence>
<dbReference type="KEGG" id="spue:AB5L97_08270"/>
<evidence type="ECO:0000256" key="2">
    <source>
        <dbReference type="ARBA" id="ARBA00022618"/>
    </source>
</evidence>
<dbReference type="InterPro" id="IPR005548">
    <property type="entry name" value="Cell_div_FtsQ/DivIB_C"/>
</dbReference>
<evidence type="ECO:0000259" key="8">
    <source>
        <dbReference type="Pfam" id="PF03799"/>
    </source>
</evidence>
<feature type="domain" description="POTRA" evidence="9">
    <location>
        <begin position="193"/>
        <end position="259"/>
    </location>
</feature>
<name>A0AB39L808_9MICC</name>
<accession>A0AB39L808</accession>
<feature type="compositionally biased region" description="Polar residues" evidence="6">
    <location>
        <begin position="13"/>
        <end position="28"/>
    </location>
</feature>
<dbReference type="GO" id="GO:0051301">
    <property type="term" value="P:cell division"/>
    <property type="evidence" value="ECO:0007669"/>
    <property type="project" value="UniProtKB-KW"/>
</dbReference>
<dbReference type="PANTHER" id="PTHR37820:SF1">
    <property type="entry name" value="CELL DIVISION PROTEIN FTSQ"/>
    <property type="match status" value="1"/>
</dbReference>
<feature type="compositionally biased region" description="Low complexity" evidence="6">
    <location>
        <begin position="55"/>
        <end position="69"/>
    </location>
</feature>
<keyword evidence="4 7" id="KW-1133">Transmembrane helix</keyword>